<name>A0AAV8YIM7_9CUCU</name>
<organism evidence="2 3">
    <name type="scientific">Aromia moschata</name>
    <dbReference type="NCBI Taxonomy" id="1265417"/>
    <lineage>
        <taxon>Eukaryota</taxon>
        <taxon>Metazoa</taxon>
        <taxon>Ecdysozoa</taxon>
        <taxon>Arthropoda</taxon>
        <taxon>Hexapoda</taxon>
        <taxon>Insecta</taxon>
        <taxon>Pterygota</taxon>
        <taxon>Neoptera</taxon>
        <taxon>Endopterygota</taxon>
        <taxon>Coleoptera</taxon>
        <taxon>Polyphaga</taxon>
        <taxon>Cucujiformia</taxon>
        <taxon>Chrysomeloidea</taxon>
        <taxon>Cerambycidae</taxon>
        <taxon>Cerambycinae</taxon>
        <taxon>Callichromatini</taxon>
        <taxon>Aromia</taxon>
    </lineage>
</organism>
<evidence type="ECO:0000313" key="3">
    <source>
        <dbReference type="Proteomes" id="UP001162162"/>
    </source>
</evidence>
<comment type="caution">
    <text evidence="2">The sequence shown here is derived from an EMBL/GenBank/DDBJ whole genome shotgun (WGS) entry which is preliminary data.</text>
</comment>
<dbReference type="AlphaFoldDB" id="A0AAV8YIM7"/>
<proteinExistence type="predicted"/>
<keyword evidence="3" id="KW-1185">Reference proteome</keyword>
<evidence type="ECO:0000313" key="2">
    <source>
        <dbReference type="EMBL" id="KAJ8951121.1"/>
    </source>
</evidence>
<evidence type="ECO:0000256" key="1">
    <source>
        <dbReference type="SAM" id="MobiDB-lite"/>
    </source>
</evidence>
<reference evidence="2" key="1">
    <citation type="journal article" date="2023" name="Insect Mol. Biol.">
        <title>Genome sequencing provides insights into the evolution of gene families encoding plant cell wall-degrading enzymes in longhorned beetles.</title>
        <authorList>
            <person name="Shin N.R."/>
            <person name="Okamura Y."/>
            <person name="Kirsch R."/>
            <person name="Pauchet Y."/>
        </authorList>
    </citation>
    <scope>NUCLEOTIDE SEQUENCE</scope>
    <source>
        <strain evidence="2">AMC_N1</strain>
    </source>
</reference>
<dbReference type="EMBL" id="JAPWTK010000089">
    <property type="protein sequence ID" value="KAJ8951121.1"/>
    <property type="molecule type" value="Genomic_DNA"/>
</dbReference>
<feature type="region of interest" description="Disordered" evidence="1">
    <location>
        <begin position="51"/>
        <end position="71"/>
    </location>
</feature>
<accession>A0AAV8YIM7</accession>
<dbReference type="Proteomes" id="UP001162162">
    <property type="component" value="Unassembled WGS sequence"/>
</dbReference>
<sequence>MSDMPKGKKRPHADEVNKFIKDILDLYYNGAVITCKSAVTKRLSPVFEDTEHGGGVQYPLRPPTNPSTSQNSPPKKVFFFILAAKCLSPPFSRMLGTVVVLKIISDPHQPLHRSKLTPEREVDSLIASTQKVFLKSPKRLHAFHSRCPNIPEPPQPILTRCGTWLEATFYYAKYFEQIKTVILEFNPNEAAAIKKSPSTKFQDIFVETI</sequence>
<gene>
    <name evidence="2" type="ORF">NQ318_021565</name>
</gene>
<protein>
    <submittedName>
        <fullName evidence="2">Uncharacterized protein</fullName>
    </submittedName>
</protein>